<dbReference type="SUPFAM" id="SSF52743">
    <property type="entry name" value="Subtilisin-like"/>
    <property type="match status" value="1"/>
</dbReference>
<keyword evidence="4 5" id="KW-0720">Serine protease</keyword>
<keyword evidence="3 5" id="KW-0378">Hydrolase</keyword>
<evidence type="ECO:0000313" key="7">
    <source>
        <dbReference type="EMBL" id="SHI70780.1"/>
    </source>
</evidence>
<dbReference type="Gene3D" id="2.60.120.1290">
    <property type="match status" value="1"/>
</dbReference>
<dbReference type="AlphaFoldDB" id="A0A1M6DCA7"/>
<dbReference type="PANTHER" id="PTHR43806">
    <property type="entry name" value="PEPTIDASE S8"/>
    <property type="match status" value="1"/>
</dbReference>
<accession>A0A1M6DCA7</accession>
<gene>
    <name evidence="7" type="ORF">SAMN02745163_00686</name>
</gene>
<feature type="domain" description="Peptidase S8/S53" evidence="6">
    <location>
        <begin position="168"/>
        <end position="285"/>
    </location>
</feature>
<dbReference type="InterPro" id="IPR015500">
    <property type="entry name" value="Peptidase_S8_subtilisin-rel"/>
</dbReference>
<dbReference type="CDD" id="cd07478">
    <property type="entry name" value="Peptidases_S8_CspA-like"/>
    <property type="match status" value="1"/>
</dbReference>
<dbReference type="STRING" id="1121302.SAMN02745163_00686"/>
<keyword evidence="8" id="KW-1185">Reference proteome</keyword>
<evidence type="ECO:0000259" key="6">
    <source>
        <dbReference type="Pfam" id="PF00082"/>
    </source>
</evidence>
<keyword evidence="2 5" id="KW-0645">Protease</keyword>
<evidence type="ECO:0000256" key="5">
    <source>
        <dbReference type="PROSITE-ProRule" id="PRU01240"/>
    </source>
</evidence>
<dbReference type="PROSITE" id="PS00136">
    <property type="entry name" value="SUBTILASE_ASP"/>
    <property type="match status" value="1"/>
</dbReference>
<dbReference type="InterPro" id="IPR036852">
    <property type="entry name" value="Peptidase_S8/S53_dom_sf"/>
</dbReference>
<evidence type="ECO:0000256" key="2">
    <source>
        <dbReference type="ARBA" id="ARBA00022670"/>
    </source>
</evidence>
<comment type="similarity">
    <text evidence="1 5">Belongs to the peptidase S8 family.</text>
</comment>
<dbReference type="Gene3D" id="3.40.50.200">
    <property type="entry name" value="Peptidase S8/S53 domain"/>
    <property type="match status" value="1"/>
</dbReference>
<feature type="active site" description="Charge relay system" evidence="5">
    <location>
        <position position="177"/>
    </location>
</feature>
<dbReference type="EMBL" id="FQZB01000004">
    <property type="protein sequence ID" value="SHI70780.1"/>
    <property type="molecule type" value="Genomic_DNA"/>
</dbReference>
<dbReference type="GO" id="GO:0006508">
    <property type="term" value="P:proteolysis"/>
    <property type="evidence" value="ECO:0007669"/>
    <property type="project" value="UniProtKB-KW"/>
</dbReference>
<feature type="domain" description="Peptidase S8/S53" evidence="6">
    <location>
        <begin position="506"/>
        <end position="626"/>
    </location>
</feature>
<dbReference type="Pfam" id="PF00082">
    <property type="entry name" value="Peptidase_S8"/>
    <property type="match status" value="2"/>
</dbReference>
<feature type="active site" description="Charge relay system" evidence="5">
    <location>
        <position position="571"/>
    </location>
</feature>
<dbReference type="PANTHER" id="PTHR43806:SF11">
    <property type="entry name" value="CEREVISIN-RELATED"/>
    <property type="match status" value="1"/>
</dbReference>
<dbReference type="InterPro" id="IPR034045">
    <property type="entry name" value="Pep_S8_CspA-like"/>
</dbReference>
<dbReference type="Proteomes" id="UP000184310">
    <property type="component" value="Unassembled WGS sequence"/>
</dbReference>
<organism evidence="7 8">
    <name type="scientific">Clostridium cavendishii DSM 21758</name>
    <dbReference type="NCBI Taxonomy" id="1121302"/>
    <lineage>
        <taxon>Bacteria</taxon>
        <taxon>Bacillati</taxon>
        <taxon>Bacillota</taxon>
        <taxon>Clostridia</taxon>
        <taxon>Eubacteriales</taxon>
        <taxon>Clostridiaceae</taxon>
        <taxon>Clostridium</taxon>
    </lineage>
</organism>
<sequence>MLNIEKVEVKPYVTVEYNGDISGATKKIGNAKAFIIDENHAILVYQGDIKEVADKLFKEGVSIKIIPNLTDQQFFALPQATFATIEYQGDVISAVKNIPNARVIILDKKRAILTVVGNADDIQDVVNQLSDVLLYSVQTVLHTTCDISPIEASGATTFHNSVYLPLDGRGVTVGIVDTGIDYLNEEFINEDGTSRIVALWDQILNTGKKPEDSFGGSEYSNEDINRAIQAKRNGEDPYKIVPSKDTDGHGTSMASIIGARGVNPDIIGVAPRCALAIVKLYDAPNTVRDDFGVYGDRVAYSTSVTFSGIKYLYELGIKLKTPIVIFVGVGANIGPHNGLSFIERYIDEISKVRGIAAIVPTGNQGNSETHVSGKIIKKGDTKNIEIKIGKEQINIKFEIWISKPDKFALSIISPSGEIIERIPPTLEKRVEVKFLYESTILYVEYSIPEVLTGEERITIKGRNMREGIWIFKLIGELVISGEYDSYLIQRELLAPETKFLNSDPYETLTIPSTSAYAITVGFYNQNNNSVVAESGKGYTRDNRIKPDLVAGGINAMAATIGGATRMISGCSVATAIVAGCSALIFQWGIINGNDTNLYSTKLKTYLIGGTIKREGDIYPNRDFGYGILNMKGIFDNIRLKLSNFESNNIVSKKRLLNEEEYYIDNLFIRIPKL</sequence>
<evidence type="ECO:0000313" key="8">
    <source>
        <dbReference type="Proteomes" id="UP000184310"/>
    </source>
</evidence>
<dbReference type="PROSITE" id="PS51892">
    <property type="entry name" value="SUBTILASE"/>
    <property type="match status" value="1"/>
</dbReference>
<name>A0A1M6DCA7_9CLOT</name>
<dbReference type="GO" id="GO:0004252">
    <property type="term" value="F:serine-type endopeptidase activity"/>
    <property type="evidence" value="ECO:0007669"/>
    <property type="project" value="UniProtKB-UniRule"/>
</dbReference>
<reference evidence="7 8" key="1">
    <citation type="submission" date="2016-11" db="EMBL/GenBank/DDBJ databases">
        <authorList>
            <person name="Jaros S."/>
            <person name="Januszkiewicz K."/>
            <person name="Wedrychowicz H."/>
        </authorList>
    </citation>
    <scope>NUCLEOTIDE SEQUENCE [LARGE SCALE GENOMIC DNA]</scope>
    <source>
        <strain evidence="7 8">DSM 21758</strain>
    </source>
</reference>
<dbReference type="InterPro" id="IPR023827">
    <property type="entry name" value="Peptidase_S8_Asp-AS"/>
</dbReference>
<dbReference type="PRINTS" id="PR00723">
    <property type="entry name" value="SUBTILISIN"/>
</dbReference>
<evidence type="ECO:0000256" key="3">
    <source>
        <dbReference type="ARBA" id="ARBA00022801"/>
    </source>
</evidence>
<protein>
    <submittedName>
        <fullName evidence="7">Subtilase family protein</fullName>
    </submittedName>
</protein>
<dbReference type="InterPro" id="IPR050131">
    <property type="entry name" value="Peptidase_S8_subtilisin-like"/>
</dbReference>
<dbReference type="InterPro" id="IPR000209">
    <property type="entry name" value="Peptidase_S8/S53_dom"/>
</dbReference>
<feature type="active site" description="Charge relay system" evidence="5">
    <location>
        <position position="249"/>
    </location>
</feature>
<evidence type="ECO:0000256" key="1">
    <source>
        <dbReference type="ARBA" id="ARBA00011073"/>
    </source>
</evidence>
<proteinExistence type="inferred from homology"/>
<evidence type="ECO:0000256" key="4">
    <source>
        <dbReference type="ARBA" id="ARBA00022825"/>
    </source>
</evidence>